<keyword evidence="6 9" id="KW-1133">Transmembrane helix</keyword>
<dbReference type="GO" id="GO:0006605">
    <property type="term" value="P:protein targeting"/>
    <property type="evidence" value="ECO:0007669"/>
    <property type="project" value="UniProtKB-UniRule"/>
</dbReference>
<feature type="transmembrane region" description="Helical" evidence="9">
    <location>
        <begin position="27"/>
        <end position="48"/>
    </location>
</feature>
<dbReference type="GO" id="GO:0009306">
    <property type="term" value="P:protein secretion"/>
    <property type="evidence" value="ECO:0007669"/>
    <property type="project" value="UniProtKB-UniRule"/>
</dbReference>
<evidence type="ECO:0000256" key="2">
    <source>
        <dbReference type="ARBA" id="ARBA00022448"/>
    </source>
</evidence>
<dbReference type="GO" id="GO:0065002">
    <property type="term" value="P:intracellular protein transmembrane transport"/>
    <property type="evidence" value="ECO:0007669"/>
    <property type="project" value="UniProtKB-UniRule"/>
</dbReference>
<dbReference type="HAMAP" id="MF_00422">
    <property type="entry name" value="SecE"/>
    <property type="match status" value="1"/>
</dbReference>
<evidence type="ECO:0000313" key="11">
    <source>
        <dbReference type="Proteomes" id="UP000185812"/>
    </source>
</evidence>
<evidence type="ECO:0000256" key="1">
    <source>
        <dbReference type="ARBA" id="ARBA00004370"/>
    </source>
</evidence>
<evidence type="ECO:0000256" key="6">
    <source>
        <dbReference type="ARBA" id="ARBA00022989"/>
    </source>
</evidence>
<proteinExistence type="inferred from homology"/>
<name>A0A1M6XFC4_9BACT</name>
<evidence type="ECO:0000313" key="10">
    <source>
        <dbReference type="EMBL" id="SHL04684.1"/>
    </source>
</evidence>
<dbReference type="InterPro" id="IPR001901">
    <property type="entry name" value="Translocase_SecE/Sec61-g"/>
</dbReference>
<evidence type="ECO:0000256" key="8">
    <source>
        <dbReference type="ARBA" id="ARBA00023136"/>
    </source>
</evidence>
<comment type="subunit">
    <text evidence="9">Component of the Sec protein translocase complex. Heterotrimer consisting of SecY, SecE and SecG subunits. The heterotrimers can form oligomers, although 1 heterotrimer is thought to be able to translocate proteins. Interacts with the ribosome. Interacts with SecDF, and other proteins may be involved. Interacts with SecA.</text>
</comment>
<dbReference type="Pfam" id="PF00584">
    <property type="entry name" value="SecE"/>
    <property type="match status" value="1"/>
</dbReference>
<dbReference type="Gene3D" id="1.20.5.1030">
    <property type="entry name" value="Preprotein translocase secy subunit"/>
    <property type="match status" value="1"/>
</dbReference>
<dbReference type="STRING" id="633813.SAMN04488087_2584"/>
<dbReference type="EMBL" id="FRAU01000011">
    <property type="protein sequence ID" value="SHL04684.1"/>
    <property type="molecule type" value="Genomic_DNA"/>
</dbReference>
<evidence type="ECO:0000256" key="7">
    <source>
        <dbReference type="ARBA" id="ARBA00023010"/>
    </source>
</evidence>
<dbReference type="InterPro" id="IPR005807">
    <property type="entry name" value="SecE_bac"/>
</dbReference>
<dbReference type="GO" id="GO:0005886">
    <property type="term" value="C:plasma membrane"/>
    <property type="evidence" value="ECO:0007669"/>
    <property type="project" value="UniProtKB-SubCell"/>
</dbReference>
<keyword evidence="2 9" id="KW-0813">Transport</keyword>
<keyword evidence="5 9" id="KW-0653">Protein transport</keyword>
<gene>
    <name evidence="9" type="primary">secE</name>
    <name evidence="10" type="ORF">SAMN04488087_2584</name>
</gene>
<comment type="function">
    <text evidence="9">Essential subunit of the Sec protein translocation channel SecYEG. Clamps together the 2 halves of SecY. May contact the channel plug during translocation.</text>
</comment>
<protein>
    <recommendedName>
        <fullName evidence="9">Protein translocase subunit SecE</fullName>
    </recommendedName>
</protein>
<dbReference type="GO" id="GO:0043952">
    <property type="term" value="P:protein transport by the Sec complex"/>
    <property type="evidence" value="ECO:0007669"/>
    <property type="project" value="UniProtKB-UniRule"/>
</dbReference>
<dbReference type="RefSeq" id="WP_072716390.1">
    <property type="nucleotide sequence ID" value="NZ_FRAU01000011.1"/>
</dbReference>
<organism evidence="10 11">
    <name type="scientific">Rhodothermus profundi</name>
    <dbReference type="NCBI Taxonomy" id="633813"/>
    <lineage>
        <taxon>Bacteria</taxon>
        <taxon>Pseudomonadati</taxon>
        <taxon>Rhodothermota</taxon>
        <taxon>Rhodothermia</taxon>
        <taxon>Rhodothermales</taxon>
        <taxon>Rhodothermaceae</taxon>
        <taxon>Rhodothermus</taxon>
    </lineage>
</organism>
<comment type="similarity">
    <text evidence="9">Belongs to the SecE/SEC61-gamma family.</text>
</comment>
<comment type="subcellular location">
    <subcellularLocation>
        <location evidence="9">Cell membrane</location>
        <topology evidence="9">Single-pass membrane protein</topology>
    </subcellularLocation>
    <subcellularLocation>
        <location evidence="1">Membrane</location>
    </subcellularLocation>
</comment>
<evidence type="ECO:0000256" key="4">
    <source>
        <dbReference type="ARBA" id="ARBA00022692"/>
    </source>
</evidence>
<evidence type="ECO:0000256" key="3">
    <source>
        <dbReference type="ARBA" id="ARBA00022475"/>
    </source>
</evidence>
<keyword evidence="11" id="KW-1185">Reference proteome</keyword>
<evidence type="ECO:0000256" key="9">
    <source>
        <dbReference type="HAMAP-Rule" id="MF_00422"/>
    </source>
</evidence>
<keyword evidence="8 9" id="KW-0472">Membrane</keyword>
<keyword evidence="3 9" id="KW-1003">Cell membrane</keyword>
<dbReference type="NCBIfam" id="TIGR00964">
    <property type="entry name" value="secE_bact"/>
    <property type="match status" value="1"/>
</dbReference>
<evidence type="ECO:0000256" key="5">
    <source>
        <dbReference type="ARBA" id="ARBA00022927"/>
    </source>
</evidence>
<keyword evidence="4 9" id="KW-0812">Transmembrane</keyword>
<dbReference type="InterPro" id="IPR038379">
    <property type="entry name" value="SecE_sf"/>
</dbReference>
<dbReference type="PROSITE" id="PS01067">
    <property type="entry name" value="SECE_SEC61G"/>
    <property type="match status" value="1"/>
</dbReference>
<dbReference type="PANTHER" id="PTHR33910">
    <property type="entry name" value="PROTEIN TRANSLOCASE SUBUNIT SECE"/>
    <property type="match status" value="1"/>
</dbReference>
<keyword evidence="7 9" id="KW-0811">Translocation</keyword>
<dbReference type="Proteomes" id="UP000185812">
    <property type="component" value="Unassembled WGS sequence"/>
</dbReference>
<accession>A0A1M6XFC4</accession>
<dbReference type="PANTHER" id="PTHR33910:SF1">
    <property type="entry name" value="PROTEIN TRANSLOCASE SUBUNIT SECE"/>
    <property type="match status" value="1"/>
</dbReference>
<dbReference type="GO" id="GO:0008320">
    <property type="term" value="F:protein transmembrane transporter activity"/>
    <property type="evidence" value="ECO:0007669"/>
    <property type="project" value="UniProtKB-UniRule"/>
</dbReference>
<sequence>MFAKIRAYLQEVFREMQKVSWPSRQELINNTILTLVASAVLALFIFLADRVIATVLEFIYSV</sequence>
<reference evidence="11" key="1">
    <citation type="submission" date="2016-11" db="EMBL/GenBank/DDBJ databases">
        <authorList>
            <person name="Varghese N."/>
            <person name="Submissions S."/>
        </authorList>
    </citation>
    <scope>NUCLEOTIDE SEQUENCE [LARGE SCALE GENOMIC DNA]</scope>
    <source>
        <strain evidence="11">DSM 22212</strain>
    </source>
</reference>
<dbReference type="AlphaFoldDB" id="A0A1M6XFC4"/>
<dbReference type="OrthoDB" id="9810735at2"/>